<evidence type="ECO:0000256" key="1">
    <source>
        <dbReference type="ARBA" id="ARBA00000085"/>
    </source>
</evidence>
<dbReference type="Pfam" id="PF00512">
    <property type="entry name" value="HisKA"/>
    <property type="match status" value="1"/>
</dbReference>
<keyword evidence="17" id="KW-1185">Reference proteome</keyword>
<keyword evidence="10" id="KW-0067">ATP-binding</keyword>
<dbReference type="SMART" id="SM00388">
    <property type="entry name" value="HisKA"/>
    <property type="match status" value="1"/>
</dbReference>
<evidence type="ECO:0000256" key="9">
    <source>
        <dbReference type="ARBA" id="ARBA00022777"/>
    </source>
</evidence>
<evidence type="ECO:0000313" key="17">
    <source>
        <dbReference type="Proteomes" id="UP000184301"/>
    </source>
</evidence>
<evidence type="ECO:0000256" key="4">
    <source>
        <dbReference type="ARBA" id="ARBA00022475"/>
    </source>
</evidence>
<evidence type="ECO:0000256" key="12">
    <source>
        <dbReference type="ARBA" id="ARBA00023012"/>
    </source>
</evidence>
<feature type="domain" description="Histidine kinase" evidence="15">
    <location>
        <begin position="597"/>
        <end position="811"/>
    </location>
</feature>
<dbReference type="Gene3D" id="1.10.287.130">
    <property type="match status" value="1"/>
</dbReference>
<dbReference type="OrthoDB" id="9792991at2"/>
<feature type="transmembrane region" description="Helical" evidence="14">
    <location>
        <begin position="510"/>
        <end position="529"/>
    </location>
</feature>
<evidence type="ECO:0000256" key="2">
    <source>
        <dbReference type="ARBA" id="ARBA00004651"/>
    </source>
</evidence>
<evidence type="ECO:0000259" key="15">
    <source>
        <dbReference type="PROSITE" id="PS50109"/>
    </source>
</evidence>
<evidence type="ECO:0000256" key="10">
    <source>
        <dbReference type="ARBA" id="ARBA00022840"/>
    </source>
</evidence>
<feature type="transmembrane region" description="Helical" evidence="14">
    <location>
        <begin position="486"/>
        <end position="504"/>
    </location>
</feature>
<dbReference type="RefSeq" id="WP_073109574.1">
    <property type="nucleotide sequence ID" value="NZ_FQZY01000026.1"/>
</dbReference>
<keyword evidence="9 16" id="KW-0418">Kinase</keyword>
<dbReference type="InterPro" id="IPR003661">
    <property type="entry name" value="HisK_dim/P_dom"/>
</dbReference>
<dbReference type="PANTHER" id="PTHR45528:SF1">
    <property type="entry name" value="SENSOR HISTIDINE KINASE CPXA"/>
    <property type="match status" value="1"/>
</dbReference>
<organism evidence="16 17">
    <name type="scientific">Hespellia stercorisuis DSM 15480</name>
    <dbReference type="NCBI Taxonomy" id="1121950"/>
    <lineage>
        <taxon>Bacteria</taxon>
        <taxon>Bacillati</taxon>
        <taxon>Bacillota</taxon>
        <taxon>Clostridia</taxon>
        <taxon>Lachnospirales</taxon>
        <taxon>Lachnospiraceae</taxon>
        <taxon>Hespellia</taxon>
    </lineage>
</organism>
<keyword evidence="6" id="KW-0808">Transferase</keyword>
<dbReference type="InterPro" id="IPR036890">
    <property type="entry name" value="HATPase_C_sf"/>
</dbReference>
<feature type="transmembrane region" description="Helical" evidence="14">
    <location>
        <begin position="15"/>
        <end position="37"/>
    </location>
</feature>
<evidence type="ECO:0000256" key="6">
    <source>
        <dbReference type="ARBA" id="ARBA00022679"/>
    </source>
</evidence>
<comment type="subcellular location">
    <subcellularLocation>
        <location evidence="2">Cell membrane</location>
        <topology evidence="2">Multi-pass membrane protein</topology>
    </subcellularLocation>
</comment>
<keyword evidence="11 14" id="KW-1133">Transmembrane helix</keyword>
<keyword evidence="5" id="KW-0597">Phosphoprotein</keyword>
<feature type="transmembrane region" description="Helical" evidence="14">
    <location>
        <begin position="384"/>
        <end position="407"/>
    </location>
</feature>
<evidence type="ECO:0000256" key="14">
    <source>
        <dbReference type="SAM" id="Phobius"/>
    </source>
</evidence>
<dbReference type="Gene3D" id="3.30.565.10">
    <property type="entry name" value="Histidine kinase-like ATPase, C-terminal domain"/>
    <property type="match status" value="1"/>
</dbReference>
<comment type="catalytic activity">
    <reaction evidence="1">
        <text>ATP + protein L-histidine = ADP + protein N-phospho-L-histidine.</text>
        <dbReference type="EC" id="2.7.13.3"/>
    </reaction>
</comment>
<keyword evidence="4" id="KW-1003">Cell membrane</keyword>
<dbReference type="EMBL" id="FQZY01000026">
    <property type="protein sequence ID" value="SHK02985.1"/>
    <property type="molecule type" value="Genomic_DNA"/>
</dbReference>
<dbReference type="GO" id="GO:0005886">
    <property type="term" value="C:plasma membrane"/>
    <property type="evidence" value="ECO:0007669"/>
    <property type="project" value="UniProtKB-SubCell"/>
</dbReference>
<dbReference type="Proteomes" id="UP000184301">
    <property type="component" value="Unassembled WGS sequence"/>
</dbReference>
<evidence type="ECO:0000256" key="5">
    <source>
        <dbReference type="ARBA" id="ARBA00022553"/>
    </source>
</evidence>
<dbReference type="PANTHER" id="PTHR45528">
    <property type="entry name" value="SENSOR HISTIDINE KINASE CPXA"/>
    <property type="match status" value="1"/>
</dbReference>
<keyword evidence="8" id="KW-0547">Nucleotide-binding</keyword>
<name>A0A1M6P4U1_9FIRM</name>
<evidence type="ECO:0000256" key="11">
    <source>
        <dbReference type="ARBA" id="ARBA00022989"/>
    </source>
</evidence>
<dbReference type="SUPFAM" id="SSF47384">
    <property type="entry name" value="Homodimeric domain of signal transducing histidine kinase"/>
    <property type="match status" value="1"/>
</dbReference>
<dbReference type="InterPro" id="IPR050398">
    <property type="entry name" value="HssS/ArlS-like"/>
</dbReference>
<dbReference type="SMART" id="SM00387">
    <property type="entry name" value="HATPase_c"/>
    <property type="match status" value="1"/>
</dbReference>
<dbReference type="SUPFAM" id="SSF55874">
    <property type="entry name" value="ATPase domain of HSP90 chaperone/DNA topoisomerase II/histidine kinase"/>
    <property type="match status" value="1"/>
</dbReference>
<dbReference type="STRING" id="1121950.SAMN02745243_02016"/>
<accession>A0A1M6P4U1</accession>
<dbReference type="InterPro" id="IPR003594">
    <property type="entry name" value="HATPase_dom"/>
</dbReference>
<reference evidence="16 17" key="1">
    <citation type="submission" date="2016-11" db="EMBL/GenBank/DDBJ databases">
        <authorList>
            <person name="Jaros S."/>
            <person name="Januszkiewicz K."/>
            <person name="Wedrychowicz H."/>
        </authorList>
    </citation>
    <scope>NUCLEOTIDE SEQUENCE [LARGE SCALE GENOMIC DNA]</scope>
    <source>
        <strain evidence="16 17">DSM 15480</strain>
    </source>
</reference>
<sequence length="811" mass="91643">MTEKKYWYRSAGVKGFWMIAVHAVFVVFFGWVIVLSANSGNVAFSSISDIRDAKSQNYTDTKAFADQINMDGLNVLNNIDVKRNVETDGKYDAKKIVDVEAYVKDGTITGKNTSGIAYKLGDLEAWSGEGNGYNYMDSEEVVVVCQKPDDTYHYYTFAEFRKLVADQTLNLVDDLNERETSEIMYDLQNSYMINESGSDVLVKNKDGETVYTSFWSMDEAINERYKTEDGKTLLDIANENAEWNGKLSQMYDYVNEALLTLIRDKESYTDIESKYSEGNTNLAYILVDRTNKKVYTNRKAYTDYAQADASIEDLKKLGAYVVTANNLDAFQTNVQTTAGDWKRVSHYKVAKDVDYTYAVAVNTKLPIQDSYYEEADNYENYGKYVMPLIVALVITGILFLIGAVWLIVTAGRTNRDDELHLYRFDRIWTELGILIGLCTWIPGYLSIVRRIKAGNLWEYSILRKFCRLIGRMLRSLRAFWRNRRSVWKIALASAGVFLVNMIAFTNRPSSGMWLLITIIVDGAAMIWLLREAMAKEKVRRGIQEIAEGNVSYQIPLDGLSGDSLRQAELVNNIGGGLQRAVDESMKSERMKTDLITNVSHDIKTPLTSIINYVDLLKRENIQDPKIQGYIQVLETKAARLKQLTEDVVEASKLSSGNITLEYMNLNLVELINQVEGEFAEKFADKNLTLVKHLPEEPVIVRVDGRRLSRVLDNIYGNAAKYAMPGTRIYADLSVDGKKASFALKNISEEPLNISADELTERFIRGDVSRSTEGSGLGLSIAQSLTELMGGEFNLYLDGDLFRVTVTLGLDF</sequence>
<evidence type="ECO:0000256" key="3">
    <source>
        <dbReference type="ARBA" id="ARBA00012438"/>
    </source>
</evidence>
<dbReference type="EC" id="2.7.13.3" evidence="3"/>
<dbReference type="InterPro" id="IPR036097">
    <property type="entry name" value="HisK_dim/P_sf"/>
</dbReference>
<evidence type="ECO:0000256" key="8">
    <source>
        <dbReference type="ARBA" id="ARBA00022741"/>
    </source>
</evidence>
<dbReference type="Pfam" id="PF02518">
    <property type="entry name" value="HATPase_c"/>
    <property type="match status" value="1"/>
</dbReference>
<dbReference type="GO" id="GO:0005524">
    <property type="term" value="F:ATP binding"/>
    <property type="evidence" value="ECO:0007669"/>
    <property type="project" value="UniProtKB-KW"/>
</dbReference>
<protein>
    <recommendedName>
        <fullName evidence="3">histidine kinase</fullName>
        <ecNumber evidence="3">2.7.13.3</ecNumber>
    </recommendedName>
</protein>
<evidence type="ECO:0000256" key="13">
    <source>
        <dbReference type="ARBA" id="ARBA00023136"/>
    </source>
</evidence>
<dbReference type="CDD" id="cd00082">
    <property type="entry name" value="HisKA"/>
    <property type="match status" value="1"/>
</dbReference>
<evidence type="ECO:0000313" key="16">
    <source>
        <dbReference type="EMBL" id="SHK02985.1"/>
    </source>
</evidence>
<proteinExistence type="predicted"/>
<evidence type="ECO:0000256" key="7">
    <source>
        <dbReference type="ARBA" id="ARBA00022692"/>
    </source>
</evidence>
<dbReference type="InterPro" id="IPR005467">
    <property type="entry name" value="His_kinase_dom"/>
</dbReference>
<gene>
    <name evidence="16" type="ORF">SAMN02745243_02016</name>
</gene>
<keyword evidence="7 14" id="KW-0812">Transmembrane</keyword>
<dbReference type="AlphaFoldDB" id="A0A1M6P4U1"/>
<dbReference type="GO" id="GO:0000155">
    <property type="term" value="F:phosphorelay sensor kinase activity"/>
    <property type="evidence" value="ECO:0007669"/>
    <property type="project" value="InterPro"/>
</dbReference>
<dbReference type="PROSITE" id="PS50109">
    <property type="entry name" value="HIS_KIN"/>
    <property type="match status" value="1"/>
</dbReference>
<keyword evidence="12" id="KW-0902">Two-component regulatory system</keyword>
<feature type="transmembrane region" description="Helical" evidence="14">
    <location>
        <begin position="427"/>
        <end position="447"/>
    </location>
</feature>
<keyword evidence="13 14" id="KW-0472">Membrane</keyword>